<proteinExistence type="predicted"/>
<dbReference type="GO" id="GO:0009279">
    <property type="term" value="C:cell outer membrane"/>
    <property type="evidence" value="ECO:0007669"/>
    <property type="project" value="UniProtKB-SubCell"/>
</dbReference>
<reference evidence="12 13" key="1">
    <citation type="submission" date="2019-03" db="EMBL/GenBank/DDBJ databases">
        <title>Comparative insights into the high quality Complete genome sequence of highly metal resistant Cupriavidus metallidurans strain BS1 isolated from a gold-copper mine.</title>
        <authorList>
            <person name="Mazhar H.S."/>
            <person name="Rensing C."/>
        </authorList>
    </citation>
    <scope>NUCLEOTIDE SEQUENCE [LARGE SCALE GENOMIC DNA]</scope>
    <source>
        <strain evidence="12 13">BS1</strain>
    </source>
</reference>
<dbReference type="GO" id="GO:0046930">
    <property type="term" value="C:pore complex"/>
    <property type="evidence" value="ECO:0007669"/>
    <property type="project" value="UniProtKB-KW"/>
</dbReference>
<keyword evidence="8" id="KW-0626">Porin</keyword>
<dbReference type="OrthoDB" id="8951346at2"/>
<evidence type="ECO:0000256" key="5">
    <source>
        <dbReference type="ARBA" id="ARBA00022692"/>
    </source>
</evidence>
<evidence type="ECO:0000256" key="6">
    <source>
        <dbReference type="ARBA" id="ARBA00022729"/>
    </source>
</evidence>
<feature type="domain" description="Porin" evidence="11">
    <location>
        <begin position="7"/>
        <end position="338"/>
    </location>
</feature>
<evidence type="ECO:0000256" key="7">
    <source>
        <dbReference type="ARBA" id="ARBA00023065"/>
    </source>
</evidence>
<dbReference type="EMBL" id="CP037901">
    <property type="protein sequence ID" value="QBP12455.1"/>
    <property type="molecule type" value="Genomic_DNA"/>
</dbReference>
<dbReference type="GO" id="GO:0006811">
    <property type="term" value="P:monoatomic ion transport"/>
    <property type="evidence" value="ECO:0007669"/>
    <property type="project" value="UniProtKB-KW"/>
</dbReference>
<comment type="subunit">
    <text evidence="2">Homotrimer.</text>
</comment>
<dbReference type="PANTHER" id="PTHR34501">
    <property type="entry name" value="PROTEIN YDDL-RELATED"/>
    <property type="match status" value="1"/>
</dbReference>
<evidence type="ECO:0000256" key="2">
    <source>
        <dbReference type="ARBA" id="ARBA00011233"/>
    </source>
</evidence>
<evidence type="ECO:0000256" key="4">
    <source>
        <dbReference type="ARBA" id="ARBA00022452"/>
    </source>
</evidence>
<name>A0A2L0X325_9BURK</name>
<dbReference type="SUPFAM" id="SSF56935">
    <property type="entry name" value="Porins"/>
    <property type="match status" value="1"/>
</dbReference>
<keyword evidence="6" id="KW-0732">Signal</keyword>
<dbReference type="RefSeq" id="WP_017513054.1">
    <property type="nucleotide sequence ID" value="NZ_CP026544.1"/>
</dbReference>
<comment type="subcellular location">
    <subcellularLocation>
        <location evidence="1">Cell outer membrane</location>
        <topology evidence="1">Multi-pass membrane protein</topology>
    </subcellularLocation>
</comment>
<dbReference type="InterPro" id="IPR033900">
    <property type="entry name" value="Gram_neg_porin_domain"/>
</dbReference>
<evidence type="ECO:0000256" key="1">
    <source>
        <dbReference type="ARBA" id="ARBA00004571"/>
    </source>
</evidence>
<evidence type="ECO:0000313" key="13">
    <source>
        <dbReference type="Proteomes" id="UP000253772"/>
    </source>
</evidence>
<accession>A0A2L0X325</accession>
<organism evidence="12 13">
    <name type="scientific">Cupriavidus metallidurans</name>
    <dbReference type="NCBI Taxonomy" id="119219"/>
    <lineage>
        <taxon>Bacteria</taxon>
        <taxon>Pseudomonadati</taxon>
        <taxon>Pseudomonadota</taxon>
        <taxon>Betaproteobacteria</taxon>
        <taxon>Burkholderiales</taxon>
        <taxon>Burkholderiaceae</taxon>
        <taxon>Cupriavidus</taxon>
    </lineage>
</organism>
<sequence>MKKTLFAAIAGGLLAQGAQAQSSVTLYGVVTTSIQYVNHVQNTNNGVLAPGSGSDVFMNSSGIAQSRFGLRGIEDLGGGLQSLFVLENQFNTDNGQMGNGGLLFGRQAYLGLQNQWGKLTFGRQYTSAFLIMGSFTPAAYAPEFEPVVGIAGANFRENNMVQYQGTFGPVSLMTHWSFGERTGTFAAGSAYGIGASYQSGPFGVAAAYDEVKTLNTAQASGASGSNDYGRDMRAMVAGSYRLGLVKMVAGYRWGNSVAPSTGTPTLLPHRDNMYWAGVSWDATAALRLTAAYYYDDIKDATIAGQHVNPKNPQQYLALADYNLSKRTDVFFAVMYARNASLNWDNISYLPNGQSVGYLPSTSQVYYKTPDASGQMGVSLGLRHIF</sequence>
<evidence type="ECO:0000256" key="9">
    <source>
        <dbReference type="ARBA" id="ARBA00023136"/>
    </source>
</evidence>
<dbReference type="Gene3D" id="2.40.160.10">
    <property type="entry name" value="Porin"/>
    <property type="match status" value="1"/>
</dbReference>
<dbReference type="InterPro" id="IPR050298">
    <property type="entry name" value="Gram-neg_bact_OMP"/>
</dbReference>
<keyword evidence="10" id="KW-0998">Cell outer membrane</keyword>
<evidence type="ECO:0000256" key="10">
    <source>
        <dbReference type="ARBA" id="ARBA00023237"/>
    </source>
</evidence>
<dbReference type="AlphaFoldDB" id="A0A2L0X325"/>
<dbReference type="Proteomes" id="UP000253772">
    <property type="component" value="Chromosome c2"/>
</dbReference>
<dbReference type="Pfam" id="PF13609">
    <property type="entry name" value="Porin_4"/>
    <property type="match status" value="1"/>
</dbReference>
<protein>
    <submittedName>
        <fullName evidence="12">Porin</fullName>
    </submittedName>
</protein>
<dbReference type="PANTHER" id="PTHR34501:SF9">
    <property type="entry name" value="MAJOR OUTER MEMBRANE PROTEIN P.IA"/>
    <property type="match status" value="1"/>
</dbReference>
<keyword evidence="3" id="KW-0813">Transport</keyword>
<evidence type="ECO:0000256" key="3">
    <source>
        <dbReference type="ARBA" id="ARBA00022448"/>
    </source>
</evidence>
<dbReference type="CDD" id="cd00342">
    <property type="entry name" value="gram_neg_porins"/>
    <property type="match status" value="1"/>
</dbReference>
<evidence type="ECO:0000259" key="11">
    <source>
        <dbReference type="Pfam" id="PF13609"/>
    </source>
</evidence>
<gene>
    <name evidence="12" type="ORF">DDF84_022230</name>
</gene>
<keyword evidence="4" id="KW-1134">Transmembrane beta strand</keyword>
<dbReference type="GO" id="GO:0015288">
    <property type="term" value="F:porin activity"/>
    <property type="evidence" value="ECO:0007669"/>
    <property type="project" value="UniProtKB-KW"/>
</dbReference>
<dbReference type="InterPro" id="IPR023614">
    <property type="entry name" value="Porin_dom_sf"/>
</dbReference>
<keyword evidence="5" id="KW-0812">Transmembrane</keyword>
<keyword evidence="9" id="KW-0472">Membrane</keyword>
<keyword evidence="7" id="KW-0406">Ion transport</keyword>
<evidence type="ECO:0000256" key="8">
    <source>
        <dbReference type="ARBA" id="ARBA00023114"/>
    </source>
</evidence>
<evidence type="ECO:0000313" key="12">
    <source>
        <dbReference type="EMBL" id="QBP12455.1"/>
    </source>
</evidence>